<comment type="caution">
    <text evidence="9">The sequence shown here is derived from an EMBL/GenBank/DDBJ whole genome shotgun (WGS) entry which is preliminary data.</text>
</comment>
<keyword evidence="4 7" id="KW-0560">Oxidoreductase</keyword>
<dbReference type="InterPro" id="IPR036396">
    <property type="entry name" value="Cyt_P450_sf"/>
</dbReference>
<evidence type="ECO:0000256" key="5">
    <source>
        <dbReference type="ARBA" id="ARBA00023004"/>
    </source>
</evidence>
<gene>
    <name evidence="9" type="ORF">FEG63_00045</name>
</gene>
<proteinExistence type="inferred from homology"/>
<keyword evidence="5 7" id="KW-0408">Iron</keyword>
<dbReference type="CDD" id="cd20625">
    <property type="entry name" value="CYP164-like"/>
    <property type="match status" value="1"/>
</dbReference>
<dbReference type="PANTHER" id="PTHR46696">
    <property type="entry name" value="P450, PUTATIVE (EUROFUNG)-RELATED"/>
    <property type="match status" value="1"/>
</dbReference>
<evidence type="ECO:0000256" key="6">
    <source>
        <dbReference type="ARBA" id="ARBA00023033"/>
    </source>
</evidence>
<keyword evidence="3 7" id="KW-0479">Metal-binding</keyword>
<dbReference type="InterPro" id="IPR001128">
    <property type="entry name" value="Cyt_P450"/>
</dbReference>
<sequence>MSMDAQTAWAEAMKFGNRPDPYPYFEELRKTPVAKVSEKTYVVTGYPELLALAHDPRISSDISRSPSGLLGEKPDPEPGTQNMASYGKDSSIIVSDPPDHDRMRRQVMRHFGPPHSPDLIPGMEPFITELANSLLDTIAAEGKSRFDVVDDFAYPIPVAVICKILGIPVQDEPTFHAWIFDFMKGTNLGPERDTEEGRALAAKAVASTVALDGYLRDLVEKYAKEPGEGLLSGLLHDDGPDGPMSVEETTANASLLLVAGHDSTVNTITNCVMTLLRNPGSWELVRGRPELIPRMIEEVQRLQSAVQFFPSRSATADIDIGGTVIPAGAAVHLIYAAANRDPRRFPNPDRFDPLREDNEHFGWGSGIHTCMGGPLARLEVNLALEAFLSRVSSPKLVVDPPVYRHNQVFRGPQHLWVDFASIAPEQKATL</sequence>
<dbReference type="PROSITE" id="PS00086">
    <property type="entry name" value="CYTOCHROME_P450"/>
    <property type="match status" value="1"/>
</dbReference>
<dbReference type="Proteomes" id="UP000708347">
    <property type="component" value="Unassembled WGS sequence"/>
</dbReference>
<evidence type="ECO:0000313" key="9">
    <source>
        <dbReference type="EMBL" id="NTY57939.1"/>
    </source>
</evidence>
<dbReference type="InterPro" id="IPR017972">
    <property type="entry name" value="Cyt_P450_CS"/>
</dbReference>
<evidence type="ECO:0000256" key="8">
    <source>
        <dbReference type="SAM" id="MobiDB-lite"/>
    </source>
</evidence>
<evidence type="ECO:0000256" key="4">
    <source>
        <dbReference type="ARBA" id="ARBA00023002"/>
    </source>
</evidence>
<keyword evidence="6 7" id="KW-0503">Monooxygenase</keyword>
<comment type="similarity">
    <text evidence="1 7">Belongs to the cytochrome P450 family.</text>
</comment>
<dbReference type="EMBL" id="VBSB01000001">
    <property type="protein sequence ID" value="NTY57939.1"/>
    <property type="molecule type" value="Genomic_DNA"/>
</dbReference>
<evidence type="ECO:0000256" key="1">
    <source>
        <dbReference type="ARBA" id="ARBA00010617"/>
    </source>
</evidence>
<dbReference type="PRINTS" id="PR00359">
    <property type="entry name" value="BP450"/>
</dbReference>
<keyword evidence="10" id="KW-1185">Reference proteome</keyword>
<name>A0ABX2JJX9_9MYCO</name>
<accession>A0ABX2JJX9</accession>
<evidence type="ECO:0000313" key="10">
    <source>
        <dbReference type="Proteomes" id="UP000708347"/>
    </source>
</evidence>
<dbReference type="SUPFAM" id="SSF48264">
    <property type="entry name" value="Cytochrome P450"/>
    <property type="match status" value="1"/>
</dbReference>
<organism evidence="9 10">
    <name type="scientific">Mycolicibacterium sphagni</name>
    <dbReference type="NCBI Taxonomy" id="1786"/>
    <lineage>
        <taxon>Bacteria</taxon>
        <taxon>Bacillati</taxon>
        <taxon>Actinomycetota</taxon>
        <taxon>Actinomycetes</taxon>
        <taxon>Mycobacteriales</taxon>
        <taxon>Mycobacteriaceae</taxon>
        <taxon>Mycolicibacterium</taxon>
    </lineage>
</organism>
<keyword evidence="2 7" id="KW-0349">Heme</keyword>
<dbReference type="PANTHER" id="PTHR46696:SF1">
    <property type="entry name" value="CYTOCHROME P450 YJIB-RELATED"/>
    <property type="match status" value="1"/>
</dbReference>
<reference evidence="9 10" key="1">
    <citation type="submission" date="2019-05" db="EMBL/GenBank/DDBJ databases">
        <title>Mycolicibacterium sphagni ENV482 genome assembly.</title>
        <authorList>
            <person name="Chen W."/>
            <person name="Faulkner N.W."/>
            <person name="Hyman M.R."/>
        </authorList>
    </citation>
    <scope>NUCLEOTIDE SEQUENCE [LARGE SCALE GENOMIC DNA]</scope>
    <source>
        <strain evidence="9 10">ENV482</strain>
    </source>
</reference>
<dbReference type="Gene3D" id="1.10.630.10">
    <property type="entry name" value="Cytochrome P450"/>
    <property type="match status" value="1"/>
</dbReference>
<dbReference type="Pfam" id="PF00067">
    <property type="entry name" value="p450"/>
    <property type="match status" value="1"/>
</dbReference>
<protein>
    <submittedName>
        <fullName evidence="9">Cytochrome P450</fullName>
    </submittedName>
</protein>
<feature type="region of interest" description="Disordered" evidence="8">
    <location>
        <begin position="61"/>
        <end position="93"/>
    </location>
</feature>
<dbReference type="InterPro" id="IPR002397">
    <property type="entry name" value="Cyt_P450_B"/>
</dbReference>
<evidence type="ECO:0000256" key="2">
    <source>
        <dbReference type="ARBA" id="ARBA00022617"/>
    </source>
</evidence>
<evidence type="ECO:0000256" key="3">
    <source>
        <dbReference type="ARBA" id="ARBA00022723"/>
    </source>
</evidence>
<evidence type="ECO:0000256" key="7">
    <source>
        <dbReference type="RuleBase" id="RU000461"/>
    </source>
</evidence>